<comment type="caution">
    <text evidence="1">The sequence shown here is derived from an EMBL/GenBank/DDBJ whole genome shotgun (WGS) entry which is preliminary data.</text>
</comment>
<reference evidence="1" key="1">
    <citation type="thesis" date="2020" institute="ProQuest LLC" country="789 East Eisenhower Parkway, Ann Arbor, MI, USA">
        <title>Comparative Genomics and Chromosome Evolution.</title>
        <authorList>
            <person name="Mudd A.B."/>
        </authorList>
    </citation>
    <scope>NUCLEOTIDE SEQUENCE</scope>
    <source>
        <strain evidence="1">Female2</strain>
        <tissue evidence="1">Blood</tissue>
    </source>
</reference>
<evidence type="ECO:0000313" key="1">
    <source>
        <dbReference type="EMBL" id="KAG8435314.1"/>
    </source>
</evidence>
<name>A0A8T2IW71_9PIPI</name>
<dbReference type="Proteomes" id="UP000812440">
    <property type="component" value="Chromosome 7"/>
</dbReference>
<keyword evidence="2" id="KW-1185">Reference proteome</keyword>
<dbReference type="EMBL" id="JAACNH010000008">
    <property type="protein sequence ID" value="KAG8435314.1"/>
    <property type="molecule type" value="Genomic_DNA"/>
</dbReference>
<dbReference type="AlphaFoldDB" id="A0A8T2IW71"/>
<proteinExistence type="predicted"/>
<accession>A0A8T2IW71</accession>
<protein>
    <submittedName>
        <fullName evidence="1">Uncharacterized protein</fullName>
    </submittedName>
</protein>
<evidence type="ECO:0000313" key="2">
    <source>
        <dbReference type="Proteomes" id="UP000812440"/>
    </source>
</evidence>
<gene>
    <name evidence="1" type="ORF">GDO86_013319</name>
</gene>
<organism evidence="1 2">
    <name type="scientific">Hymenochirus boettgeri</name>
    <name type="common">Congo dwarf clawed frog</name>
    <dbReference type="NCBI Taxonomy" id="247094"/>
    <lineage>
        <taxon>Eukaryota</taxon>
        <taxon>Metazoa</taxon>
        <taxon>Chordata</taxon>
        <taxon>Craniata</taxon>
        <taxon>Vertebrata</taxon>
        <taxon>Euteleostomi</taxon>
        <taxon>Amphibia</taxon>
        <taxon>Batrachia</taxon>
        <taxon>Anura</taxon>
        <taxon>Pipoidea</taxon>
        <taxon>Pipidae</taxon>
        <taxon>Pipinae</taxon>
        <taxon>Hymenochirus</taxon>
    </lineage>
</organism>
<sequence length="82" mass="9634">MGLDLSLGHHDKLAAEVNGQKENVLKQIFIGIKYFLVQYKIKIKNKFKLKFKPRYSCYSTRLNISQVSKYILLFVGIYFPVF</sequence>